<protein>
    <submittedName>
        <fullName evidence="1">Uncharacterized protein</fullName>
    </submittedName>
</protein>
<dbReference type="AlphaFoldDB" id="A0A0A8ZDP1"/>
<reference evidence="1" key="2">
    <citation type="journal article" date="2015" name="Data Brief">
        <title>Shoot transcriptome of the giant reed, Arundo donax.</title>
        <authorList>
            <person name="Barrero R.A."/>
            <person name="Guerrero F.D."/>
            <person name="Moolhuijzen P."/>
            <person name="Goolsby J.A."/>
            <person name="Tidwell J."/>
            <person name="Bellgard S.E."/>
            <person name="Bellgard M.I."/>
        </authorList>
    </citation>
    <scope>NUCLEOTIDE SEQUENCE</scope>
    <source>
        <tissue evidence="1">Shoot tissue taken approximately 20 cm above the soil surface</tissue>
    </source>
</reference>
<name>A0A0A8ZDP1_ARUDO</name>
<organism evidence="1">
    <name type="scientific">Arundo donax</name>
    <name type="common">Giant reed</name>
    <name type="synonym">Donax arundinaceus</name>
    <dbReference type="NCBI Taxonomy" id="35708"/>
    <lineage>
        <taxon>Eukaryota</taxon>
        <taxon>Viridiplantae</taxon>
        <taxon>Streptophyta</taxon>
        <taxon>Embryophyta</taxon>
        <taxon>Tracheophyta</taxon>
        <taxon>Spermatophyta</taxon>
        <taxon>Magnoliopsida</taxon>
        <taxon>Liliopsida</taxon>
        <taxon>Poales</taxon>
        <taxon>Poaceae</taxon>
        <taxon>PACMAD clade</taxon>
        <taxon>Arundinoideae</taxon>
        <taxon>Arundineae</taxon>
        <taxon>Arundo</taxon>
    </lineage>
</organism>
<sequence>MRTEFRPYLSSLGTYLAASHHQLEKFLATSCGSAAPRPSLCRTKKATHAESFHQLGHTKGRR</sequence>
<evidence type="ECO:0000313" key="1">
    <source>
        <dbReference type="EMBL" id="JAD37504.1"/>
    </source>
</evidence>
<accession>A0A0A8ZDP1</accession>
<dbReference type="EMBL" id="GBRH01260391">
    <property type="protein sequence ID" value="JAD37504.1"/>
    <property type="molecule type" value="Transcribed_RNA"/>
</dbReference>
<reference evidence="1" key="1">
    <citation type="submission" date="2014-09" db="EMBL/GenBank/DDBJ databases">
        <authorList>
            <person name="Magalhaes I.L.F."/>
            <person name="Oliveira U."/>
            <person name="Santos F.R."/>
            <person name="Vidigal T.H.D.A."/>
            <person name="Brescovit A.D."/>
            <person name="Santos A.J."/>
        </authorList>
    </citation>
    <scope>NUCLEOTIDE SEQUENCE</scope>
    <source>
        <tissue evidence="1">Shoot tissue taken approximately 20 cm above the soil surface</tissue>
    </source>
</reference>
<proteinExistence type="predicted"/>